<dbReference type="Gene3D" id="3.40.47.10">
    <property type="match status" value="1"/>
</dbReference>
<evidence type="ECO:0000313" key="4">
    <source>
        <dbReference type="Proteomes" id="UP000253922"/>
    </source>
</evidence>
<dbReference type="RefSeq" id="WP_062196153.1">
    <property type="nucleotide sequence ID" value="NZ_DF967966.1"/>
</dbReference>
<evidence type="ECO:0000259" key="1">
    <source>
        <dbReference type="Pfam" id="PF00108"/>
    </source>
</evidence>
<dbReference type="InterPro" id="IPR055140">
    <property type="entry name" value="Thiolase_C_2"/>
</dbReference>
<dbReference type="InterPro" id="IPR016039">
    <property type="entry name" value="Thiolase-like"/>
</dbReference>
<proteinExistence type="predicted"/>
<dbReference type="InterPro" id="IPR002155">
    <property type="entry name" value="Thiolase"/>
</dbReference>
<dbReference type="GO" id="GO:0016747">
    <property type="term" value="F:acyltransferase activity, transferring groups other than amino-acyl groups"/>
    <property type="evidence" value="ECO:0007669"/>
    <property type="project" value="InterPro"/>
</dbReference>
<reference evidence="4" key="1">
    <citation type="submission" date="2015-07" db="EMBL/GenBank/DDBJ databases">
        <title>Draft Genome Sequences of Anaerolinea thermolimosa IMO-1, Bellilinea caldifistulae GOMI-1, Leptolinea tardivitalis YMTK-2, Levilinea saccharolytica KIBI-1,Longilinea arvoryzae KOME-1, Previously Described as Members of the Anaerolineaceae (Chloroflexi).</title>
        <authorList>
            <person name="Sekiguchi Y."/>
            <person name="Ohashi A."/>
            <person name="Matsuura N."/>
            <person name="Tourlousse M.D."/>
        </authorList>
    </citation>
    <scope>NUCLEOTIDE SEQUENCE [LARGE SCALE GENOMIC DNA]</scope>
    <source>
        <strain evidence="4">IMO-1</strain>
    </source>
</reference>
<sequence length="389" mass="40915">MPEVVIAGTGLIPAGEHWELSLRSQATRALLAAKKDAGGLEPQALYIGNFLASTVSHQSNLGALLTDWSNHRGIEGFTVEAAEASGGGAFRMGYLAVASGLVDVAAVVGVEKVTDVVGPGLENAIAEGMDYDFEAAQGLTLAGQAALVMRRYMHTYRVPRQVFAGFPVLAHENAVGNPHAMFRRPISLKAYEEAAMVCDPLGLFDMAPYADGAAAVILTRPELARATAGRALVRVSGSAVVIDTLALHDRPDPLAFDAARISVQRACRQAGITPQDVDFFELTDSFSIYAALSLEAAGFAPLGKGWELLQDGTLRRDGKLPIQTMGGFKARGNPLGASGVYQIVEAARQLRGEAGACQVAGAKRALVQNLAGPASTAVTHVLERWEPKG</sequence>
<dbReference type="AlphaFoldDB" id="A0A7U9PT88"/>
<evidence type="ECO:0000259" key="2">
    <source>
        <dbReference type="Pfam" id="PF22691"/>
    </source>
</evidence>
<feature type="domain" description="Thiolase C-terminal" evidence="2">
    <location>
        <begin position="241"/>
        <end position="384"/>
    </location>
</feature>
<dbReference type="Proteomes" id="UP000253922">
    <property type="component" value="Unassembled WGS sequence"/>
</dbReference>
<dbReference type="Pfam" id="PF22691">
    <property type="entry name" value="Thiolase_C_1"/>
    <property type="match status" value="1"/>
</dbReference>
<feature type="domain" description="Thiolase N-terminal" evidence="1">
    <location>
        <begin position="17"/>
        <end position="198"/>
    </location>
</feature>
<gene>
    <name evidence="3" type="ORF">ATHL_03412</name>
</gene>
<dbReference type="Pfam" id="PF00108">
    <property type="entry name" value="Thiolase_N"/>
    <property type="match status" value="1"/>
</dbReference>
<dbReference type="PANTHER" id="PTHR42870">
    <property type="entry name" value="ACETYL-COA C-ACETYLTRANSFERASE"/>
    <property type="match status" value="1"/>
</dbReference>
<dbReference type="InterPro" id="IPR020616">
    <property type="entry name" value="Thiolase_N"/>
</dbReference>
<organism evidence="3 4">
    <name type="scientific">Anaerolinea thermolimosa</name>
    <dbReference type="NCBI Taxonomy" id="229919"/>
    <lineage>
        <taxon>Bacteria</taxon>
        <taxon>Bacillati</taxon>
        <taxon>Chloroflexota</taxon>
        <taxon>Anaerolineae</taxon>
        <taxon>Anaerolineales</taxon>
        <taxon>Anaerolineaceae</taxon>
        <taxon>Anaerolinea</taxon>
    </lineage>
</organism>
<dbReference type="OrthoDB" id="9785768at2"/>
<name>A0A7U9PT88_9CHLR</name>
<protein>
    <submittedName>
        <fullName evidence="3">Acetyl-CoA acetyltransferase</fullName>
    </submittedName>
</protein>
<dbReference type="CDD" id="cd00829">
    <property type="entry name" value="SCP-x_thiolase"/>
    <property type="match status" value="1"/>
</dbReference>
<dbReference type="SUPFAM" id="SSF53901">
    <property type="entry name" value="Thiolase-like"/>
    <property type="match status" value="2"/>
</dbReference>
<dbReference type="PIRSF" id="PIRSF000429">
    <property type="entry name" value="Ac-CoA_Ac_transf"/>
    <property type="match status" value="1"/>
</dbReference>
<dbReference type="PANTHER" id="PTHR42870:SF6">
    <property type="entry name" value="ACETYL-COA C-ACYLTRANSFERASE"/>
    <property type="match status" value="1"/>
</dbReference>
<accession>A0A7U9PT88</accession>
<dbReference type="EMBL" id="DF967966">
    <property type="protein sequence ID" value="GAP08507.1"/>
    <property type="molecule type" value="Genomic_DNA"/>
</dbReference>
<keyword evidence="4" id="KW-1185">Reference proteome</keyword>
<evidence type="ECO:0000313" key="3">
    <source>
        <dbReference type="EMBL" id="GAP08507.1"/>
    </source>
</evidence>